<feature type="compositionally biased region" description="Low complexity" evidence="1">
    <location>
        <begin position="1"/>
        <end position="10"/>
    </location>
</feature>
<sequence length="230" mass="24396">MATSASAAAADQLPALGPRKRGRPRKHAALLLPGVEATAAAEDHLALASLAPRRRGRPRKHAVAAGEAPGSLVSLMEAEETGGEYERERAARIRENLERMQKLGILDLAHTLAQSAAARRWRRKPVEPGSARVDKPAAPAAPLRRSLRLAPALADQPAAPGPRRRGRPRKHSALADQPAALGPRKRGRPRKHPAAADQLAAAMGPRKRGRPRKHAVAVEAPARGQPGVPA</sequence>
<protein>
    <submittedName>
        <fullName evidence="2">Uncharacterized protein</fullName>
    </submittedName>
</protein>
<feature type="compositionally biased region" description="Basic residues" evidence="1">
    <location>
        <begin position="18"/>
        <end position="28"/>
    </location>
</feature>
<dbReference type="Pfam" id="PF02178">
    <property type="entry name" value="AT_hook"/>
    <property type="match status" value="5"/>
</dbReference>
<dbReference type="Proteomes" id="UP001341281">
    <property type="component" value="Chromosome 01"/>
</dbReference>
<evidence type="ECO:0000256" key="1">
    <source>
        <dbReference type="SAM" id="MobiDB-lite"/>
    </source>
</evidence>
<dbReference type="SMART" id="SM00384">
    <property type="entry name" value="AT_hook"/>
    <property type="match status" value="5"/>
</dbReference>
<evidence type="ECO:0000313" key="3">
    <source>
        <dbReference type="Proteomes" id="UP001341281"/>
    </source>
</evidence>
<feature type="region of interest" description="Disordered" evidence="1">
    <location>
        <begin position="1"/>
        <end position="28"/>
    </location>
</feature>
<feature type="compositionally biased region" description="Low complexity" evidence="1">
    <location>
        <begin position="136"/>
        <end position="158"/>
    </location>
</feature>
<proteinExistence type="predicted"/>
<feature type="region of interest" description="Disordered" evidence="1">
    <location>
        <begin position="116"/>
        <end position="230"/>
    </location>
</feature>
<dbReference type="AlphaFoldDB" id="A0AAQ3PFT8"/>
<dbReference type="PRINTS" id="PR00929">
    <property type="entry name" value="ATHOOK"/>
</dbReference>
<evidence type="ECO:0000313" key="2">
    <source>
        <dbReference type="EMBL" id="WVZ51085.1"/>
    </source>
</evidence>
<reference evidence="2 3" key="1">
    <citation type="submission" date="2024-02" db="EMBL/GenBank/DDBJ databases">
        <title>High-quality chromosome-scale genome assembly of Pensacola bahiagrass (Paspalum notatum Flugge var. saurae).</title>
        <authorList>
            <person name="Vega J.M."/>
            <person name="Podio M."/>
            <person name="Orjuela J."/>
            <person name="Siena L.A."/>
            <person name="Pessino S.C."/>
            <person name="Combes M.C."/>
            <person name="Mariac C."/>
            <person name="Albertini E."/>
            <person name="Pupilli F."/>
            <person name="Ortiz J.P.A."/>
            <person name="Leblanc O."/>
        </authorList>
    </citation>
    <scope>NUCLEOTIDE SEQUENCE [LARGE SCALE GENOMIC DNA]</scope>
    <source>
        <strain evidence="2">R1</strain>
        <tissue evidence="2">Leaf</tissue>
    </source>
</reference>
<accession>A0AAQ3PFT8</accession>
<dbReference type="GO" id="GO:0003677">
    <property type="term" value="F:DNA binding"/>
    <property type="evidence" value="ECO:0007669"/>
    <property type="project" value="InterPro"/>
</dbReference>
<organism evidence="2 3">
    <name type="scientific">Paspalum notatum var. saurae</name>
    <dbReference type="NCBI Taxonomy" id="547442"/>
    <lineage>
        <taxon>Eukaryota</taxon>
        <taxon>Viridiplantae</taxon>
        <taxon>Streptophyta</taxon>
        <taxon>Embryophyta</taxon>
        <taxon>Tracheophyta</taxon>
        <taxon>Spermatophyta</taxon>
        <taxon>Magnoliopsida</taxon>
        <taxon>Liliopsida</taxon>
        <taxon>Poales</taxon>
        <taxon>Poaceae</taxon>
        <taxon>PACMAD clade</taxon>
        <taxon>Panicoideae</taxon>
        <taxon>Andropogonodae</taxon>
        <taxon>Paspaleae</taxon>
        <taxon>Paspalinae</taxon>
        <taxon>Paspalum</taxon>
    </lineage>
</organism>
<feature type="compositionally biased region" description="Basic residues" evidence="1">
    <location>
        <begin position="183"/>
        <end position="193"/>
    </location>
</feature>
<name>A0AAQ3PFT8_PASNO</name>
<feature type="compositionally biased region" description="Basic residues" evidence="1">
    <location>
        <begin position="205"/>
        <end position="215"/>
    </location>
</feature>
<feature type="compositionally biased region" description="Basic residues" evidence="1">
    <location>
        <begin position="162"/>
        <end position="172"/>
    </location>
</feature>
<gene>
    <name evidence="2" type="ORF">U9M48_002264</name>
</gene>
<dbReference type="EMBL" id="CP144745">
    <property type="protein sequence ID" value="WVZ51085.1"/>
    <property type="molecule type" value="Genomic_DNA"/>
</dbReference>
<dbReference type="InterPro" id="IPR017956">
    <property type="entry name" value="AT_hook_DNA-bd_motif"/>
</dbReference>
<keyword evidence="3" id="KW-1185">Reference proteome</keyword>